<evidence type="ECO:0000313" key="2">
    <source>
        <dbReference type="EMBL" id="VTR95982.1"/>
    </source>
</evidence>
<gene>
    <name evidence="2" type="ORF">SOIL9_17320</name>
</gene>
<evidence type="ECO:0000256" key="1">
    <source>
        <dbReference type="SAM" id="MobiDB-lite"/>
    </source>
</evidence>
<name>A0A6P2D8Z4_9BACT</name>
<protein>
    <submittedName>
        <fullName evidence="2">: DUF2934</fullName>
    </submittedName>
</protein>
<sequence length="78" mass="8447">MANKSPSPAQSNHTPVSQRTNPATASESVSLQPASNPAKVSTDKIRARAFFLWEQAGQPEGDGVEFWLRAEQELAAPR</sequence>
<accession>A0A6P2D8Z4</accession>
<dbReference type="RefSeq" id="WP_162670328.1">
    <property type="nucleotide sequence ID" value="NZ_LR593886.1"/>
</dbReference>
<organism evidence="2 3">
    <name type="scientific">Gemmata massiliana</name>
    <dbReference type="NCBI Taxonomy" id="1210884"/>
    <lineage>
        <taxon>Bacteria</taxon>
        <taxon>Pseudomonadati</taxon>
        <taxon>Planctomycetota</taxon>
        <taxon>Planctomycetia</taxon>
        <taxon>Gemmatales</taxon>
        <taxon>Gemmataceae</taxon>
        <taxon>Gemmata</taxon>
    </lineage>
</organism>
<dbReference type="InterPro" id="IPR021327">
    <property type="entry name" value="DUF2934"/>
</dbReference>
<reference evidence="2 3" key="1">
    <citation type="submission" date="2019-05" db="EMBL/GenBank/DDBJ databases">
        <authorList>
            <consortium name="Science for Life Laboratories"/>
        </authorList>
    </citation>
    <scope>NUCLEOTIDE SEQUENCE [LARGE SCALE GENOMIC DNA]</scope>
    <source>
        <strain evidence="2">Soil9</strain>
    </source>
</reference>
<feature type="region of interest" description="Disordered" evidence="1">
    <location>
        <begin position="1"/>
        <end position="41"/>
    </location>
</feature>
<proteinExistence type="predicted"/>
<dbReference type="Pfam" id="PF11154">
    <property type="entry name" value="DUF2934"/>
    <property type="match status" value="1"/>
</dbReference>
<dbReference type="Proteomes" id="UP000464178">
    <property type="component" value="Chromosome"/>
</dbReference>
<dbReference type="AlphaFoldDB" id="A0A6P2D8Z4"/>
<feature type="compositionally biased region" description="Polar residues" evidence="1">
    <location>
        <begin position="1"/>
        <end position="39"/>
    </location>
</feature>
<dbReference type="EMBL" id="LR593886">
    <property type="protein sequence ID" value="VTR95982.1"/>
    <property type="molecule type" value="Genomic_DNA"/>
</dbReference>
<dbReference type="KEGG" id="gms:SOIL9_17320"/>
<evidence type="ECO:0000313" key="3">
    <source>
        <dbReference type="Proteomes" id="UP000464178"/>
    </source>
</evidence>
<keyword evidence="3" id="KW-1185">Reference proteome</keyword>